<comment type="caution">
    <text evidence="1">The sequence shown here is derived from an EMBL/GenBank/DDBJ whole genome shotgun (WGS) entry which is preliminary data.</text>
</comment>
<name>A0A4Z0WJ74_9GAMM</name>
<accession>A0A4Z0WJ74</accession>
<protein>
    <submittedName>
        <fullName evidence="1">Uncharacterized protein</fullName>
    </submittedName>
</protein>
<proteinExistence type="predicted"/>
<dbReference type="RefSeq" id="WP_135480722.1">
    <property type="nucleotide sequence ID" value="NZ_SRMF01000001.1"/>
</dbReference>
<sequence>MSTTQADFDQSAFNWTVRGRVVTDVARDPAQLEAFAAAFSEAVGKTVYPASLRVKTVDILKFRPKWVVEVGIQRRIVVPALLYREPVFITHRYPMRPPLTQNLHVFAGTDLVEEHELEEGSPVRLQIDRSYMGRAHIIDWARSLSNVLDSGMGNTGIR</sequence>
<organism evidence="1 2">
    <name type="scientific">Natronospirillum operosum</name>
    <dbReference type="NCBI Taxonomy" id="2759953"/>
    <lineage>
        <taxon>Bacteria</taxon>
        <taxon>Pseudomonadati</taxon>
        <taxon>Pseudomonadota</taxon>
        <taxon>Gammaproteobacteria</taxon>
        <taxon>Oceanospirillales</taxon>
        <taxon>Natronospirillaceae</taxon>
        <taxon>Natronospirillum</taxon>
    </lineage>
</organism>
<evidence type="ECO:0000313" key="1">
    <source>
        <dbReference type="EMBL" id="TGG95225.1"/>
    </source>
</evidence>
<dbReference type="AlphaFoldDB" id="A0A4Z0WJ74"/>
<gene>
    <name evidence="1" type="ORF">E4656_02045</name>
</gene>
<dbReference type="Proteomes" id="UP000297475">
    <property type="component" value="Unassembled WGS sequence"/>
</dbReference>
<reference evidence="1 2" key="1">
    <citation type="submission" date="2019-04" db="EMBL/GenBank/DDBJ databases">
        <title>Natronospirillum operosus gen. nov., sp. nov., a haloalkaliphilic satellite isolated from decaying biomass of laboratory culture of cyanobacterium Geitlerinema sp. and proposal of Natronospirillaceae fam. nov. and Saccharospirillaceae fam. nov.</title>
        <authorList>
            <person name="Kevbrin V."/>
            <person name="Boltyanskaya Y."/>
            <person name="Koziaeva V."/>
            <person name="Grouzdev D.S."/>
            <person name="Park M."/>
            <person name="Cho J."/>
        </authorList>
    </citation>
    <scope>NUCLEOTIDE SEQUENCE [LARGE SCALE GENOMIC DNA]</scope>
    <source>
        <strain evidence="1 2">G-116</strain>
    </source>
</reference>
<evidence type="ECO:0000313" key="2">
    <source>
        <dbReference type="Proteomes" id="UP000297475"/>
    </source>
</evidence>
<dbReference type="EMBL" id="SRMF01000001">
    <property type="protein sequence ID" value="TGG95225.1"/>
    <property type="molecule type" value="Genomic_DNA"/>
</dbReference>
<keyword evidence="2" id="KW-1185">Reference proteome</keyword>